<dbReference type="Proteomes" id="UP000296153">
    <property type="component" value="Plasmid pSOE2"/>
</dbReference>
<dbReference type="AlphaFoldDB" id="A0A2P5SZ69"/>
<gene>
    <name evidence="1" type="ORF">CRV12_03720</name>
</gene>
<dbReference type="Pfam" id="PF10134">
    <property type="entry name" value="RPA"/>
    <property type="match status" value="1"/>
</dbReference>
<protein>
    <submittedName>
        <fullName evidence="1">RepB family plasmid replication initiator protein</fullName>
    </submittedName>
</protein>
<evidence type="ECO:0000313" key="1">
    <source>
        <dbReference type="EMBL" id="PPI87625.1"/>
    </source>
</evidence>
<dbReference type="EMBL" id="PDKT01000010">
    <property type="protein sequence ID" value="PPI87625.1"/>
    <property type="molecule type" value="Genomic_DNA"/>
</dbReference>
<name>A0A2P5SZ69_9GAMM</name>
<sequence length="286" mass="33587">MNTLRPRKHDLEFFITDKIEISSFRDDIASMEHPFFALKGGDTRIREYHNGNTTVIIKPTADGLATIFDKDVWIYVISKLQESININQEISKTVCFTPYDFFITTNRTISGRTYQELEKALDRLRGTTIKTNIFYSKKKQEIIGFGLIDSWQILEEKKGRLDIGMVKVTLPNWLYQALYKNKMLKISPDYFRIRKAIDRRIYEIARKHCGVQSEFSIALDKLHLKTGSTSLLKMFRYNIKKLAKNNDLPDYTIRYNSTEDMVIFDNRNSNFKLESKIKKHIKTIVK</sequence>
<proteinExistence type="predicted"/>
<dbReference type="RefSeq" id="WP_136130620.1">
    <property type="nucleotide sequence ID" value="NZ_CM009562.1"/>
</dbReference>
<keyword evidence="1" id="KW-0614">Plasmid</keyword>
<comment type="caution">
    <text evidence="1">The sequence shown here is derived from an EMBL/GenBank/DDBJ whole genome shotgun (WGS) entry which is preliminary data.</text>
</comment>
<accession>A0A2P5SZ69</accession>
<geneLocation type="plasmid" evidence="1">
    <name>pSOE2</name>
</geneLocation>
<organism evidence="1">
    <name type="scientific">Candidatus Pantoea edessiphila</name>
    <dbReference type="NCBI Taxonomy" id="2044610"/>
    <lineage>
        <taxon>Bacteria</taxon>
        <taxon>Pseudomonadati</taxon>
        <taxon>Pseudomonadota</taxon>
        <taxon>Gammaproteobacteria</taxon>
        <taxon>Enterobacterales</taxon>
        <taxon>Erwiniaceae</taxon>
        <taxon>Pantoea</taxon>
    </lineage>
</organism>
<dbReference type="InterPro" id="IPR018777">
    <property type="entry name" value="Replication_initiator_prot_A"/>
</dbReference>
<dbReference type="OrthoDB" id="581589at2"/>
<reference evidence="1" key="1">
    <citation type="journal article" date="2018" name="Genome Biol. Evol.">
        <title>Cladogenesis and Genomic Streamlining in Extracellular Endosymbionts of Tropical Stink Bugs.</title>
        <authorList>
            <person name="Otero-Bravo A."/>
            <person name="Goffredi S."/>
            <person name="Sabree Z.L."/>
        </authorList>
    </citation>
    <scope>NUCLEOTIDE SEQUENCE [LARGE SCALE GENOMIC DNA]</scope>
    <source>
        <strain evidence="1">SoEE</strain>
        <plasmid evidence="1">pSOE2</plasmid>
    </source>
</reference>